<dbReference type="AlphaFoldDB" id="A0A9I9EJV5"/>
<protein>
    <recommendedName>
        <fullName evidence="1">Cleavage and polyadenylation specificity factor 2 C-terminal domain-containing protein</fullName>
    </recommendedName>
</protein>
<dbReference type="EnsemblPlants" id="MELO3C034434.2.1">
    <property type="protein sequence ID" value="MELO3C034434.2.1"/>
    <property type="gene ID" value="MELO3C034434.2"/>
</dbReference>
<feature type="domain" description="Cleavage and polyadenylation specificity factor 2 C-terminal" evidence="1">
    <location>
        <begin position="103"/>
        <end position="166"/>
    </location>
</feature>
<evidence type="ECO:0000259" key="1">
    <source>
        <dbReference type="Pfam" id="PF13299"/>
    </source>
</evidence>
<dbReference type="InterPro" id="IPR025069">
    <property type="entry name" value="Cpsf2_C"/>
</dbReference>
<dbReference type="Gramene" id="MELO3C034434.2.1">
    <property type="protein sequence ID" value="MELO3C034434.2.1"/>
    <property type="gene ID" value="MELO3C034434.2"/>
</dbReference>
<organism evidence="2">
    <name type="scientific">Cucumis melo</name>
    <name type="common">Muskmelon</name>
    <dbReference type="NCBI Taxonomy" id="3656"/>
    <lineage>
        <taxon>Eukaryota</taxon>
        <taxon>Viridiplantae</taxon>
        <taxon>Streptophyta</taxon>
        <taxon>Embryophyta</taxon>
        <taxon>Tracheophyta</taxon>
        <taxon>Spermatophyta</taxon>
        <taxon>Magnoliopsida</taxon>
        <taxon>eudicotyledons</taxon>
        <taxon>Gunneridae</taxon>
        <taxon>Pentapetalae</taxon>
        <taxon>rosids</taxon>
        <taxon>fabids</taxon>
        <taxon>Cucurbitales</taxon>
        <taxon>Cucurbitaceae</taxon>
        <taxon>Benincaseae</taxon>
        <taxon>Cucumis</taxon>
    </lineage>
</organism>
<proteinExistence type="predicted"/>
<sequence>MHYWVKACPFDFSRTLPKPRRHPSLSLSTNSLRFFFTIIFMDYSCGVSVATPLSSCLVASSKVISPFYEIELYCSTTFFIAICRDRLGRRFDVKDVAHVKFDRKTKNGTLSLFPLSKALAAHKSVLVGDLKMANFKQFLANKGIQVEFPRGALRCGEYFTLRKVTNASQNVRTSVRWLELVAEQAACSGKMLSPDQVNPNKDLFGITLSVLKQIN</sequence>
<accession>A0A9I9EJV5</accession>
<reference evidence="2" key="1">
    <citation type="submission" date="2023-03" db="UniProtKB">
        <authorList>
            <consortium name="EnsemblPlants"/>
        </authorList>
    </citation>
    <scope>IDENTIFICATION</scope>
</reference>
<name>A0A9I9EJV5_CUCME</name>
<evidence type="ECO:0000313" key="2">
    <source>
        <dbReference type="EnsemblPlants" id="MELO3C034434.2.1"/>
    </source>
</evidence>
<dbReference type="Pfam" id="PF13299">
    <property type="entry name" value="CPSF100_C"/>
    <property type="match status" value="1"/>
</dbReference>